<evidence type="ECO:0000313" key="2">
    <source>
        <dbReference type="EMBL" id="KAJ8547985.1"/>
    </source>
</evidence>
<dbReference type="OrthoDB" id="10518930at2759"/>
<dbReference type="InterPro" id="IPR021929">
    <property type="entry name" value="R1A-like_N"/>
</dbReference>
<name>A0A9Q1RC12_9SOLA</name>
<dbReference type="Pfam" id="PF12061">
    <property type="entry name" value="NB-LRR"/>
    <property type="match status" value="1"/>
</dbReference>
<dbReference type="EMBL" id="JAJAGQ010000012">
    <property type="protein sequence ID" value="KAJ8547985.1"/>
    <property type="molecule type" value="Genomic_DNA"/>
</dbReference>
<feature type="domain" description="Late blight resistance protein R1A-like N-terminal" evidence="1">
    <location>
        <begin position="2"/>
        <end position="138"/>
    </location>
</feature>
<keyword evidence="3" id="KW-1185">Reference proteome</keyword>
<dbReference type="Proteomes" id="UP001152561">
    <property type="component" value="Unassembled WGS sequence"/>
</dbReference>
<proteinExistence type="predicted"/>
<gene>
    <name evidence="2" type="ORF">K7X08_021221</name>
</gene>
<evidence type="ECO:0000259" key="1">
    <source>
        <dbReference type="Pfam" id="PF12061"/>
    </source>
</evidence>
<dbReference type="AlphaFoldDB" id="A0A9Q1RC12"/>
<reference evidence="3" key="1">
    <citation type="journal article" date="2023" name="Proc. Natl. Acad. Sci. U.S.A.">
        <title>Genomic and structural basis for evolution of tropane alkaloid biosynthesis.</title>
        <authorList>
            <person name="Wanga Y.-J."/>
            <person name="Taina T."/>
            <person name="Yua J.-Y."/>
            <person name="Lia J."/>
            <person name="Xua B."/>
            <person name="Chenc J."/>
            <person name="D'Auriad J.C."/>
            <person name="Huanga J.-P."/>
            <person name="Huanga S.-X."/>
        </authorList>
    </citation>
    <scope>NUCLEOTIDE SEQUENCE [LARGE SCALE GENOMIC DNA]</scope>
    <source>
        <strain evidence="3">cv. KIB-2019</strain>
    </source>
</reference>
<organism evidence="2 3">
    <name type="scientific">Anisodus acutangulus</name>
    <dbReference type="NCBI Taxonomy" id="402998"/>
    <lineage>
        <taxon>Eukaryota</taxon>
        <taxon>Viridiplantae</taxon>
        <taxon>Streptophyta</taxon>
        <taxon>Embryophyta</taxon>
        <taxon>Tracheophyta</taxon>
        <taxon>Spermatophyta</taxon>
        <taxon>Magnoliopsida</taxon>
        <taxon>eudicotyledons</taxon>
        <taxon>Gunneridae</taxon>
        <taxon>Pentapetalae</taxon>
        <taxon>asterids</taxon>
        <taxon>lamiids</taxon>
        <taxon>Solanales</taxon>
        <taxon>Solanaceae</taxon>
        <taxon>Solanoideae</taxon>
        <taxon>Hyoscyameae</taxon>
        <taxon>Anisodus</taxon>
    </lineage>
</organism>
<comment type="caution">
    <text evidence="2">The sequence shown here is derived from an EMBL/GenBank/DDBJ whole genome shotgun (WGS) entry which is preliminary data.</text>
</comment>
<evidence type="ECO:0000313" key="3">
    <source>
        <dbReference type="Proteomes" id="UP001152561"/>
    </source>
</evidence>
<protein>
    <recommendedName>
        <fullName evidence="1">Late blight resistance protein R1A-like N-terminal domain-containing protein</fullName>
    </recommendedName>
</protein>
<sequence>MPDRGDGDQDLASCEMNVSVSDLKMMIQPTQPCICKVYIDVLQALKSEQSGWHPNIQIEHIADCEAGFLEALVHSLEELPTTGEHKAIVALTEDQKVNLQEMLKLLLANLLNLPIEDLKLHLQDIDVALIDVGLLVYVGFK</sequence>
<accession>A0A9Q1RC12</accession>